<dbReference type="InterPro" id="IPR027417">
    <property type="entry name" value="P-loop_NTPase"/>
</dbReference>
<accession>A0A8K0JF34</accession>
<dbReference type="GO" id="GO:0005524">
    <property type="term" value="F:ATP binding"/>
    <property type="evidence" value="ECO:0007669"/>
    <property type="project" value="UniProtKB-KW"/>
</dbReference>
<keyword evidence="6" id="KW-0067">ATP-binding</keyword>
<dbReference type="EMBL" id="JABELV010000228">
    <property type="protein sequence ID" value="KAG7527800.1"/>
    <property type="molecule type" value="Genomic_DNA"/>
</dbReference>
<evidence type="ECO:0000256" key="6">
    <source>
        <dbReference type="ARBA" id="ARBA00022840"/>
    </source>
</evidence>
<keyword evidence="4" id="KW-0677">Repeat</keyword>
<reference evidence="13" key="1">
    <citation type="submission" date="2020-04" db="EMBL/GenBank/DDBJ databases">
        <title>Analysis of mating type loci in Filobasidium floriforme.</title>
        <authorList>
            <person name="Nowrousian M."/>
        </authorList>
    </citation>
    <scope>NUCLEOTIDE SEQUENCE</scope>
    <source>
        <strain evidence="13">CBS 6242</strain>
    </source>
</reference>
<evidence type="ECO:0000259" key="12">
    <source>
        <dbReference type="PROSITE" id="PS50929"/>
    </source>
</evidence>
<dbReference type="GO" id="GO:0140359">
    <property type="term" value="F:ABC-type transporter activity"/>
    <property type="evidence" value="ECO:0007669"/>
    <property type="project" value="InterPro"/>
</dbReference>
<organism evidence="13 14">
    <name type="scientific">Filobasidium floriforme</name>
    <dbReference type="NCBI Taxonomy" id="5210"/>
    <lineage>
        <taxon>Eukaryota</taxon>
        <taxon>Fungi</taxon>
        <taxon>Dikarya</taxon>
        <taxon>Basidiomycota</taxon>
        <taxon>Agaricomycotina</taxon>
        <taxon>Tremellomycetes</taxon>
        <taxon>Filobasidiales</taxon>
        <taxon>Filobasidiaceae</taxon>
        <taxon>Filobasidium</taxon>
    </lineage>
</organism>
<feature type="transmembrane region" description="Helical" evidence="10">
    <location>
        <begin position="822"/>
        <end position="849"/>
    </location>
</feature>
<comment type="subcellular location">
    <subcellularLocation>
        <location evidence="1">Membrane</location>
        <topology evidence="1">Multi-pass membrane protein</topology>
    </subcellularLocation>
</comment>
<dbReference type="SUPFAM" id="SSF90123">
    <property type="entry name" value="ABC transporter transmembrane region"/>
    <property type="match status" value="2"/>
</dbReference>
<dbReference type="Gene3D" id="1.20.1560.10">
    <property type="entry name" value="ABC transporter type 1, transmembrane domain"/>
    <property type="match status" value="2"/>
</dbReference>
<dbReference type="SMART" id="SM00382">
    <property type="entry name" value="AAA"/>
    <property type="match status" value="2"/>
</dbReference>
<keyword evidence="3 10" id="KW-0812">Transmembrane</keyword>
<keyword evidence="8 10" id="KW-0472">Membrane</keyword>
<dbReference type="PANTHER" id="PTHR24223">
    <property type="entry name" value="ATP-BINDING CASSETTE SUB-FAMILY C"/>
    <property type="match status" value="1"/>
</dbReference>
<dbReference type="Proteomes" id="UP000812966">
    <property type="component" value="Unassembled WGS sequence"/>
</dbReference>
<dbReference type="SUPFAM" id="SSF52540">
    <property type="entry name" value="P-loop containing nucleoside triphosphate hydrolases"/>
    <property type="match status" value="2"/>
</dbReference>
<keyword evidence="5" id="KW-0547">Nucleotide-binding</keyword>
<feature type="region of interest" description="Disordered" evidence="9">
    <location>
        <begin position="487"/>
        <end position="545"/>
    </location>
</feature>
<dbReference type="InterPro" id="IPR036640">
    <property type="entry name" value="ABC1_TM_sf"/>
</dbReference>
<dbReference type="InterPro" id="IPR050173">
    <property type="entry name" value="ABC_transporter_C-like"/>
</dbReference>
<feature type="domain" description="ABC transmembrane type-1" evidence="12">
    <location>
        <begin position="825"/>
        <end position="1102"/>
    </location>
</feature>
<dbReference type="GO" id="GO:0016887">
    <property type="term" value="F:ATP hydrolysis activity"/>
    <property type="evidence" value="ECO:0007669"/>
    <property type="project" value="InterPro"/>
</dbReference>
<feature type="transmembrane region" description="Helical" evidence="10">
    <location>
        <begin position="935"/>
        <end position="954"/>
    </location>
</feature>
<feature type="transmembrane region" description="Helical" evidence="10">
    <location>
        <begin position="861"/>
        <end position="884"/>
    </location>
</feature>
<feature type="domain" description="ABC transporter" evidence="11">
    <location>
        <begin position="1138"/>
        <end position="1376"/>
    </location>
</feature>
<feature type="transmembrane region" description="Helical" evidence="10">
    <location>
        <begin position="385"/>
        <end position="408"/>
    </location>
</feature>
<keyword evidence="14" id="KW-1185">Reference proteome</keyword>
<feature type="domain" description="ABC transmembrane type-1" evidence="12">
    <location>
        <begin position="172"/>
        <end position="443"/>
    </location>
</feature>
<feature type="transmembrane region" description="Helical" evidence="10">
    <location>
        <begin position="1045"/>
        <end position="1067"/>
    </location>
</feature>
<dbReference type="FunFam" id="3.40.50.300:FF:000997">
    <property type="entry name" value="Multidrug resistance-associated protein 1"/>
    <property type="match status" value="1"/>
</dbReference>
<keyword evidence="7 10" id="KW-1133">Transmembrane helix</keyword>
<protein>
    <submittedName>
        <fullName evidence="13">Uncharacterized protein</fullName>
    </submittedName>
</protein>
<keyword evidence="2" id="KW-0813">Transport</keyword>
<feature type="transmembrane region" description="Helical" evidence="10">
    <location>
        <begin position="960"/>
        <end position="979"/>
    </location>
</feature>
<dbReference type="PROSITE" id="PS50929">
    <property type="entry name" value="ABC_TM1F"/>
    <property type="match status" value="2"/>
</dbReference>
<dbReference type="FunFam" id="1.20.1560.10:FF:000013">
    <property type="entry name" value="ABC transporter C family member 2"/>
    <property type="match status" value="1"/>
</dbReference>
<dbReference type="InterPro" id="IPR003593">
    <property type="entry name" value="AAA+_ATPase"/>
</dbReference>
<evidence type="ECO:0000313" key="13">
    <source>
        <dbReference type="EMBL" id="KAG7527800.1"/>
    </source>
</evidence>
<dbReference type="CDD" id="cd18606">
    <property type="entry name" value="ABC_6TM_YOR1_D2_like"/>
    <property type="match status" value="1"/>
</dbReference>
<dbReference type="FunFam" id="3.40.50.300:FF:000630">
    <property type="entry name" value="ATP-binding cassette (ABC) transporter, putative"/>
    <property type="match status" value="1"/>
</dbReference>
<dbReference type="GO" id="GO:0016020">
    <property type="term" value="C:membrane"/>
    <property type="evidence" value="ECO:0007669"/>
    <property type="project" value="UniProtKB-SubCell"/>
</dbReference>
<dbReference type="PROSITE" id="PS50893">
    <property type="entry name" value="ABC_TRANSPORTER_2"/>
    <property type="match status" value="2"/>
</dbReference>
<name>A0A8K0JF34_9TREE</name>
<evidence type="ECO:0000256" key="7">
    <source>
        <dbReference type="ARBA" id="ARBA00022989"/>
    </source>
</evidence>
<evidence type="ECO:0000313" key="14">
    <source>
        <dbReference type="Proteomes" id="UP000812966"/>
    </source>
</evidence>
<comment type="caution">
    <text evidence="13">The sequence shown here is derived from an EMBL/GenBank/DDBJ whole genome shotgun (WGS) entry which is preliminary data.</text>
</comment>
<evidence type="ECO:0000256" key="4">
    <source>
        <dbReference type="ARBA" id="ARBA00022737"/>
    </source>
</evidence>
<dbReference type="Gene3D" id="3.40.50.300">
    <property type="entry name" value="P-loop containing nucleotide triphosphate hydrolases"/>
    <property type="match status" value="2"/>
</dbReference>
<feature type="transmembrane region" description="Helical" evidence="10">
    <location>
        <begin position="303"/>
        <end position="325"/>
    </location>
</feature>
<evidence type="ECO:0000256" key="8">
    <source>
        <dbReference type="ARBA" id="ARBA00023136"/>
    </source>
</evidence>
<evidence type="ECO:0000259" key="11">
    <source>
        <dbReference type="PROSITE" id="PS50893"/>
    </source>
</evidence>
<evidence type="ECO:0000256" key="9">
    <source>
        <dbReference type="SAM" id="MobiDB-lite"/>
    </source>
</evidence>
<dbReference type="CDD" id="cd18597">
    <property type="entry name" value="ABC_6TM_YOR1_D1_like"/>
    <property type="match status" value="1"/>
</dbReference>
<dbReference type="InterPro" id="IPR017871">
    <property type="entry name" value="ABC_transporter-like_CS"/>
</dbReference>
<dbReference type="PROSITE" id="PS00211">
    <property type="entry name" value="ABC_TRANSPORTER_1"/>
    <property type="match status" value="1"/>
</dbReference>
<dbReference type="PANTHER" id="PTHR24223:SF415">
    <property type="entry name" value="FI20190P1"/>
    <property type="match status" value="1"/>
</dbReference>
<feature type="domain" description="ABC transporter" evidence="11">
    <location>
        <begin position="533"/>
        <end position="758"/>
    </location>
</feature>
<dbReference type="InterPro" id="IPR003439">
    <property type="entry name" value="ABC_transporter-like_ATP-bd"/>
</dbReference>
<evidence type="ECO:0000256" key="10">
    <source>
        <dbReference type="SAM" id="Phobius"/>
    </source>
</evidence>
<evidence type="ECO:0000256" key="2">
    <source>
        <dbReference type="ARBA" id="ARBA00022448"/>
    </source>
</evidence>
<feature type="transmembrane region" description="Helical" evidence="10">
    <location>
        <begin position="278"/>
        <end position="297"/>
    </location>
</feature>
<dbReference type="Pfam" id="PF00664">
    <property type="entry name" value="ABC_membrane"/>
    <property type="match status" value="2"/>
</dbReference>
<dbReference type="InterPro" id="IPR011527">
    <property type="entry name" value="ABC1_TM_dom"/>
</dbReference>
<sequence length="1415" mass="156838">MFWCLQIGYSRPLQLTDLWRLEDERLCYYQSNLLAHNFYNKYTHIDAAYCKPCSNSEGTQTKTTKAEVVVDPNGDALQKISPQEEVKTTVDWPGTEIDLTATSIGQAEETLLPTTDCWTWIQLFFSRKKSVPASISPEKYHKSAARSHSMRLFWSCLCTVRQDFAVSLVARLVSLVVKELIQFVSESHAWSKATDAERVNLHQPKQIGIGFGLAIGLAAMQQVSFLLNGSLLRIAIIDQISCKSMRLSTRARVKQTSGRLTSAVAGDASFVDSGSTSLIDVIVEPIAIIAGCALLIYNLKYSALVGVGVLFASSPILTAMMNQLIGSRQEQMKFIDERLRLLSEIFRSIRQIKLYAYEAFFSERIMKIREKELGRLKVNVWNRSMVLATMTFLPTLAAVLSFITYGLSGHELKPAVIFSAFQLFNIIQTPLQNLPASFANLTDAWVALTRLSDIFLAEEYAGHDKGYIKNNPHAEFAIKVDGDFAFESPEQSNSSKKNEIAGKDRKAEKEAKKQKAAAKQAAKAKESQDSSLVDTEEPTDQQKLDSPFKLKNINLTIPRGAFVCVVGRIGSGKSALMAALIGEMRQTKGSSELGGTLSYAAQQSWMQNSTLRENITFNDKNPDEARLANAITCCALSRDIEQLQDGLETEIGERGINLSGGQKARIALARAVYHDADIVLLDSPLAAVDSHVSAHLVEKCILGQGALGSKTRILVTHHLEVLPDADLILVMEEGHIVQQGTYKELSSTRGILQKLMADHGNGQADSRVKETTDLDTGAAQVPDNQLQLLPSTTKLIMDEERKIGSISWRTYIAYARVMSKEWWFAISIFMLILGETCSVLNTLFLGFWSGQSIPGFSQGKYMALYATFGAANTLCTFGSSYALFIAGIRASFIMFDGALTSVLRSPISFHDATPVGRIINRLTEDVEKLDDWLTYLWYSVLVNFAAIMGTFFLVLYTYPLLGILFLPLALVYILVGKFFNRSSREIKRLESLQESLIYSSFGEQLDGLSTIRAHGMQDQFLQRLRLAVDHHMRTEYLIVAARQWLVLRLDSLGAILVLGIGLFGVGLRNQVDPIKLGVVLTYSIITAQVFGQMVHYAVQAEQDMNTAERVLHYIDLEREAASCLELDPPAEWPQKGHVVFDNVQMRYRPDLPLVLKGLTFEAQPGEKVGIVGRTGAGKSSLAQVLFRIVELAEGSIKIDGYNLRNMGLDTLRSQLSALPQDTLLFSGTMRENLDPTGIKTDSELHEALHRCGLVPSSSQLQAGSDIEHHRKFQLDATTLAKQPKNLVALCRALVKNSRVLLLDEATSSVDPETDAVIQGCIRKEFCNTTLLCIAHRLSTIAFYDKVLVMDAGQIAEFDHPLCLFDKPNSVFRSMCDAANLSREAIIRIRAGENPQNVEDEVDTRLDSLVALVGKV</sequence>
<feature type="compositionally biased region" description="Basic and acidic residues" evidence="9">
    <location>
        <begin position="496"/>
        <end position="513"/>
    </location>
</feature>
<evidence type="ECO:0000256" key="3">
    <source>
        <dbReference type="ARBA" id="ARBA00022692"/>
    </source>
</evidence>
<proteinExistence type="predicted"/>
<gene>
    <name evidence="13" type="ORF">FFLO_06590</name>
</gene>
<evidence type="ECO:0000256" key="1">
    <source>
        <dbReference type="ARBA" id="ARBA00004141"/>
    </source>
</evidence>
<dbReference type="CDD" id="cd03250">
    <property type="entry name" value="ABCC_MRP_domain1"/>
    <property type="match status" value="1"/>
</dbReference>
<dbReference type="Pfam" id="PF00005">
    <property type="entry name" value="ABC_tran"/>
    <property type="match status" value="2"/>
</dbReference>
<evidence type="ECO:0000256" key="5">
    <source>
        <dbReference type="ARBA" id="ARBA00022741"/>
    </source>
</evidence>
<dbReference type="CDD" id="cd03244">
    <property type="entry name" value="ABCC_MRP_domain2"/>
    <property type="match status" value="1"/>
</dbReference>